<protein>
    <recommendedName>
        <fullName evidence="3">Endonuclease/exonuclease/phosphatase domain-containing protein</fullName>
    </recommendedName>
</protein>
<dbReference type="PANTHER" id="PTHR33710">
    <property type="entry name" value="BNAC02G09200D PROTEIN"/>
    <property type="match status" value="1"/>
</dbReference>
<accession>A0A7J6DQD5</accession>
<sequence>MGDFNSFLSYDDKEGSTYYDNRDMDAFLNFLAKFHLSPLPFVGNKFTWKNSSVREHLDWAIISDSWSDLFPDVVLHHLPFFGSDHRALKLILKDNSFNSPSRRSRRFLFENVWLENPEFFSLVKDTWDCGLSSQSSRSSFQRSVYFCSSDLE</sequence>
<evidence type="ECO:0000313" key="1">
    <source>
        <dbReference type="EMBL" id="KAF4348313.1"/>
    </source>
</evidence>
<reference evidence="1 2" key="1">
    <citation type="journal article" date="2020" name="bioRxiv">
        <title>Sequence and annotation of 42 cannabis genomes reveals extensive copy number variation in cannabinoid synthesis and pathogen resistance genes.</title>
        <authorList>
            <person name="Mckernan K.J."/>
            <person name="Helbert Y."/>
            <person name="Kane L.T."/>
            <person name="Ebling H."/>
            <person name="Zhang L."/>
            <person name="Liu B."/>
            <person name="Eaton Z."/>
            <person name="Mclaughlin S."/>
            <person name="Kingan S."/>
            <person name="Baybayan P."/>
            <person name="Concepcion G."/>
            <person name="Jordan M."/>
            <person name="Riva A."/>
            <person name="Barbazuk W."/>
            <person name="Harkins T."/>
        </authorList>
    </citation>
    <scope>NUCLEOTIDE SEQUENCE [LARGE SCALE GENOMIC DNA]</scope>
    <source>
        <strain evidence="2">cv. Jamaican Lion 4</strain>
        <tissue evidence="1">Leaf</tissue>
    </source>
</reference>
<dbReference type="PANTHER" id="PTHR33710:SF77">
    <property type="entry name" value="DNASE I-LIKE SUPERFAMILY PROTEIN"/>
    <property type="match status" value="1"/>
</dbReference>
<organism evidence="1 2">
    <name type="scientific">Cannabis sativa</name>
    <name type="common">Hemp</name>
    <name type="synonym">Marijuana</name>
    <dbReference type="NCBI Taxonomy" id="3483"/>
    <lineage>
        <taxon>Eukaryota</taxon>
        <taxon>Viridiplantae</taxon>
        <taxon>Streptophyta</taxon>
        <taxon>Embryophyta</taxon>
        <taxon>Tracheophyta</taxon>
        <taxon>Spermatophyta</taxon>
        <taxon>Magnoliopsida</taxon>
        <taxon>eudicotyledons</taxon>
        <taxon>Gunneridae</taxon>
        <taxon>Pentapetalae</taxon>
        <taxon>rosids</taxon>
        <taxon>fabids</taxon>
        <taxon>Rosales</taxon>
        <taxon>Cannabaceae</taxon>
        <taxon>Cannabis</taxon>
    </lineage>
</organism>
<evidence type="ECO:0008006" key="3">
    <source>
        <dbReference type="Google" id="ProtNLM"/>
    </source>
</evidence>
<dbReference type="InterPro" id="IPR036691">
    <property type="entry name" value="Endo/exonu/phosph_ase_sf"/>
</dbReference>
<dbReference type="SUPFAM" id="SSF56219">
    <property type="entry name" value="DNase I-like"/>
    <property type="match status" value="1"/>
</dbReference>
<name>A0A7J6DQD5_CANSA</name>
<comment type="caution">
    <text evidence="1">The sequence shown here is derived from an EMBL/GenBank/DDBJ whole genome shotgun (WGS) entry which is preliminary data.</text>
</comment>
<gene>
    <name evidence="1" type="ORF">G4B88_028214</name>
</gene>
<dbReference type="Gene3D" id="3.60.10.10">
    <property type="entry name" value="Endonuclease/exonuclease/phosphatase"/>
    <property type="match status" value="1"/>
</dbReference>
<dbReference type="EMBL" id="JAATIQ010000703">
    <property type="protein sequence ID" value="KAF4348313.1"/>
    <property type="molecule type" value="Genomic_DNA"/>
</dbReference>
<evidence type="ECO:0000313" key="2">
    <source>
        <dbReference type="Proteomes" id="UP000583929"/>
    </source>
</evidence>
<dbReference type="AlphaFoldDB" id="A0A7J6DQD5"/>
<keyword evidence="2" id="KW-1185">Reference proteome</keyword>
<proteinExistence type="predicted"/>
<dbReference type="Proteomes" id="UP000583929">
    <property type="component" value="Unassembled WGS sequence"/>
</dbReference>